<keyword evidence="1" id="KW-0472">Membrane</keyword>
<accession>A0A7C8DDC8</accession>
<sequence>MRLHLALALLAAGALLLLAQPAEGASADAETPLYLKRDGLGNTFKLNAKEPQENRVGWWSCSEELNQQGTFYPLSTWEQGLGGQVELGESYTFTIWVESTNVQEITIRSTLYLFVVDEEGNATRHNISREEVSKEAEAFPPGTTLNGNYTVEPDSELSLDHGDYQIVPAFSAIGLELETSITWAPDTENRTVYIKADSPDFDSHITVRMRPVFLNPEVFFSNDRTDEPGEDSLYIKASVVDALGVIDDSGSGSVADLDLGSFSLEIEGVSGGGNFNDSVRVRDQHPFAKYIEGRWQYQQDSDISSGTYQITISVTDMRGNIWEESVSYDLTVDEFAIELEHEDGGGGTYDLQLPRGGKVEYRVKVWNRGNTADSFKIEVDDNSLPSNWEATLLTSDEFDLPVDQYDYARVRIEAPDGAAGGSSATARLEVTSLNDGSVSERMDLRATVRTYGAVISGLDSRITIDPEVLDIDGLYRFSVGVRNTGNDRDSYDVTAIIGRGDWTVHIEEGGQAVNTITVDRGKTKQLEIVLKPVNFENSMGDEVDFRFSAESVPPGDGSALFEAKLVVEIPIERVIDLTIAAVDLQVNGRPYAQLMPGDLQAGAPVQFQIVVKNLGGRGADPFSVKLYVAGRVEASYSVDMGLAGFGEALVLLEWSKPAAGLATLRITADPALAVEDERNRADNSFSLSLDIAAAPSGNGDSSGDGDGFSIPGFGLAGVLLSAAIVARRRR</sequence>
<comment type="caution">
    <text evidence="3">The sequence shown here is derived from an EMBL/GenBank/DDBJ whole genome shotgun (WGS) entry which is preliminary data.</text>
</comment>
<evidence type="ECO:0000313" key="3">
    <source>
        <dbReference type="EMBL" id="HIG63587.1"/>
    </source>
</evidence>
<organism evidence="3 4">
    <name type="scientific">Marine Group III euryarchaeote</name>
    <dbReference type="NCBI Taxonomy" id="2173149"/>
    <lineage>
        <taxon>Archaea</taxon>
        <taxon>Methanobacteriati</taxon>
        <taxon>Thermoplasmatota</taxon>
        <taxon>Thermoplasmata</taxon>
        <taxon>Candidatus Thermoprofundales</taxon>
    </lineage>
</organism>
<feature type="transmembrane region" description="Helical" evidence="1">
    <location>
        <begin position="708"/>
        <end position="726"/>
    </location>
</feature>
<protein>
    <recommendedName>
        <fullName evidence="2">CARDB domain-containing protein</fullName>
    </recommendedName>
</protein>
<dbReference type="Pfam" id="PF07705">
    <property type="entry name" value="CARDB"/>
    <property type="match status" value="1"/>
</dbReference>
<dbReference type="Gene3D" id="2.60.40.10">
    <property type="entry name" value="Immunoglobulins"/>
    <property type="match status" value="3"/>
</dbReference>
<gene>
    <name evidence="3" type="ORF">EYQ16_03605</name>
</gene>
<name>A0A7C8DDC8_9ARCH</name>
<dbReference type="AlphaFoldDB" id="A0A7C8DDC8"/>
<evidence type="ECO:0000259" key="2">
    <source>
        <dbReference type="Pfam" id="PF07705"/>
    </source>
</evidence>
<evidence type="ECO:0000313" key="4">
    <source>
        <dbReference type="Proteomes" id="UP000589516"/>
    </source>
</evidence>
<dbReference type="EMBL" id="DUAV01000022">
    <property type="protein sequence ID" value="HIG63587.1"/>
    <property type="molecule type" value="Genomic_DNA"/>
</dbReference>
<evidence type="ECO:0000256" key="1">
    <source>
        <dbReference type="SAM" id="Phobius"/>
    </source>
</evidence>
<reference evidence="4" key="1">
    <citation type="journal article" date="2019" name="bioRxiv">
        <title>Genome diversification in globally distributed novel marine Proteobacteria is linked to environmental adaptation.</title>
        <authorList>
            <person name="Zhou Z."/>
            <person name="Tran P.Q."/>
            <person name="Kieft K."/>
            <person name="Anantharaman K."/>
        </authorList>
    </citation>
    <scope>NUCLEOTIDE SEQUENCE [LARGE SCALE GENOMIC DNA]</scope>
</reference>
<proteinExistence type="predicted"/>
<dbReference type="InterPro" id="IPR011635">
    <property type="entry name" value="CARDB"/>
</dbReference>
<feature type="domain" description="CARDB" evidence="2">
    <location>
        <begin position="583"/>
        <end position="685"/>
    </location>
</feature>
<keyword evidence="1" id="KW-1133">Transmembrane helix</keyword>
<dbReference type="InterPro" id="IPR013783">
    <property type="entry name" value="Ig-like_fold"/>
</dbReference>
<dbReference type="Proteomes" id="UP000589516">
    <property type="component" value="Unassembled WGS sequence"/>
</dbReference>
<keyword evidence="1" id="KW-0812">Transmembrane</keyword>